<evidence type="ECO:0000256" key="1">
    <source>
        <dbReference type="ARBA" id="ARBA00022603"/>
    </source>
</evidence>
<dbReference type="Proteomes" id="UP001500037">
    <property type="component" value="Unassembled WGS sequence"/>
</dbReference>
<dbReference type="Gene3D" id="3.40.50.150">
    <property type="entry name" value="Vaccinia Virus protein VP39"/>
    <property type="match status" value="1"/>
</dbReference>
<dbReference type="SUPFAM" id="SSF53335">
    <property type="entry name" value="S-adenosyl-L-methionine-dependent methyltransferases"/>
    <property type="match status" value="1"/>
</dbReference>
<comment type="caution">
    <text evidence="4">The sequence shown here is derived from an EMBL/GenBank/DDBJ whole genome shotgun (WGS) entry which is preliminary data.</text>
</comment>
<dbReference type="PANTHER" id="PTHR44942">
    <property type="entry name" value="METHYLTRANSF_11 DOMAIN-CONTAINING PROTEIN"/>
    <property type="match status" value="1"/>
</dbReference>
<dbReference type="Pfam" id="PF13649">
    <property type="entry name" value="Methyltransf_25"/>
    <property type="match status" value="1"/>
</dbReference>
<dbReference type="GO" id="GO:0032259">
    <property type="term" value="P:methylation"/>
    <property type="evidence" value="ECO:0007669"/>
    <property type="project" value="UniProtKB-KW"/>
</dbReference>
<name>A0ABN1W405_9ACTN</name>
<evidence type="ECO:0000313" key="4">
    <source>
        <dbReference type="EMBL" id="GAA1234471.1"/>
    </source>
</evidence>
<keyword evidence="2" id="KW-0808">Transferase</keyword>
<dbReference type="InterPro" id="IPR029063">
    <property type="entry name" value="SAM-dependent_MTases_sf"/>
</dbReference>
<dbReference type="PANTHER" id="PTHR44942:SF4">
    <property type="entry name" value="METHYLTRANSFERASE TYPE 11 DOMAIN-CONTAINING PROTEIN"/>
    <property type="match status" value="1"/>
</dbReference>
<protein>
    <submittedName>
        <fullName evidence="4">Class I SAM-dependent methyltransferase</fullName>
    </submittedName>
</protein>
<feature type="domain" description="Methyltransferase" evidence="3">
    <location>
        <begin position="47"/>
        <end position="137"/>
    </location>
</feature>
<sequence length="265" mass="29162">MTETSRERLRATFTEDAELYDRARPGYPRRLYEDLAARTTLGPGRRVLEIGCGTGQATVPLAASGCRITAVELGPQMARVARRNLAPYPNAEVVVRAFEQWPLPPEPFDLVFAATALHWVDPAVRLVKAADALRPSGTLAVVSTHHVKGGSENFFARTQPLYEHFDPATPPGLRLSPAADIATGEAELVASGRFGPARIRRYEWDLTYSTQAYLEVLRTYSGHRALPAPAREGLLAAIADLIDTRHGGRITKRYLTELMTAERTT</sequence>
<dbReference type="CDD" id="cd02440">
    <property type="entry name" value="AdoMet_MTases"/>
    <property type="match status" value="1"/>
</dbReference>
<evidence type="ECO:0000259" key="3">
    <source>
        <dbReference type="Pfam" id="PF13649"/>
    </source>
</evidence>
<dbReference type="GO" id="GO:0008168">
    <property type="term" value="F:methyltransferase activity"/>
    <property type="evidence" value="ECO:0007669"/>
    <property type="project" value="UniProtKB-KW"/>
</dbReference>
<accession>A0ABN1W405</accession>
<dbReference type="RefSeq" id="WP_344441582.1">
    <property type="nucleotide sequence ID" value="NZ_BAAALF010000035.1"/>
</dbReference>
<keyword evidence="1 4" id="KW-0489">Methyltransferase</keyword>
<keyword evidence="5" id="KW-1185">Reference proteome</keyword>
<evidence type="ECO:0000256" key="2">
    <source>
        <dbReference type="ARBA" id="ARBA00022679"/>
    </source>
</evidence>
<dbReference type="InterPro" id="IPR041698">
    <property type="entry name" value="Methyltransf_25"/>
</dbReference>
<dbReference type="InterPro" id="IPR051052">
    <property type="entry name" value="Diverse_substrate_MTase"/>
</dbReference>
<dbReference type="EMBL" id="BAAALF010000035">
    <property type="protein sequence ID" value="GAA1234471.1"/>
    <property type="molecule type" value="Genomic_DNA"/>
</dbReference>
<proteinExistence type="predicted"/>
<reference evidence="4 5" key="1">
    <citation type="journal article" date="2019" name="Int. J. Syst. Evol. Microbiol.">
        <title>The Global Catalogue of Microorganisms (GCM) 10K type strain sequencing project: providing services to taxonomists for standard genome sequencing and annotation.</title>
        <authorList>
            <consortium name="The Broad Institute Genomics Platform"/>
            <consortium name="The Broad Institute Genome Sequencing Center for Infectious Disease"/>
            <person name="Wu L."/>
            <person name="Ma J."/>
        </authorList>
    </citation>
    <scope>NUCLEOTIDE SEQUENCE [LARGE SCALE GENOMIC DNA]</scope>
    <source>
        <strain evidence="4 5">JCM 13004</strain>
    </source>
</reference>
<organism evidence="4 5">
    <name type="scientific">Kitasatospora nipponensis</name>
    <dbReference type="NCBI Taxonomy" id="258049"/>
    <lineage>
        <taxon>Bacteria</taxon>
        <taxon>Bacillati</taxon>
        <taxon>Actinomycetota</taxon>
        <taxon>Actinomycetes</taxon>
        <taxon>Kitasatosporales</taxon>
        <taxon>Streptomycetaceae</taxon>
        <taxon>Kitasatospora</taxon>
    </lineage>
</organism>
<evidence type="ECO:0000313" key="5">
    <source>
        <dbReference type="Proteomes" id="UP001500037"/>
    </source>
</evidence>
<gene>
    <name evidence="4" type="ORF">GCM10009665_25850</name>
</gene>